<dbReference type="InterPro" id="IPR027417">
    <property type="entry name" value="P-loop_NTPase"/>
</dbReference>
<evidence type="ECO:0000313" key="5">
    <source>
        <dbReference type="Proteomes" id="UP000268291"/>
    </source>
</evidence>
<dbReference type="InterPro" id="IPR041664">
    <property type="entry name" value="AAA_16"/>
</dbReference>
<gene>
    <name evidence="2" type="ORF">CLV49_1108</name>
    <name evidence="3" type="ORF">ELQ93_14575</name>
</gene>
<dbReference type="GO" id="GO:0005524">
    <property type="term" value="F:ATP binding"/>
    <property type="evidence" value="ECO:0007669"/>
    <property type="project" value="UniProtKB-KW"/>
</dbReference>
<feature type="domain" description="Orc1-like AAA ATPase" evidence="1">
    <location>
        <begin position="26"/>
        <end position="159"/>
    </location>
</feature>
<dbReference type="PANTHER" id="PTHR34301:SF8">
    <property type="entry name" value="ATPASE DOMAIN-CONTAINING PROTEIN"/>
    <property type="match status" value="1"/>
</dbReference>
<keyword evidence="3" id="KW-0067">ATP-binding</keyword>
<dbReference type="EMBL" id="RZGY01000002">
    <property type="protein sequence ID" value="RUQ84805.1"/>
    <property type="molecule type" value="Genomic_DNA"/>
</dbReference>
<dbReference type="Gene3D" id="3.40.50.300">
    <property type="entry name" value="P-loop containing nucleotide triphosphate hydrolases"/>
    <property type="match status" value="1"/>
</dbReference>
<proteinExistence type="predicted"/>
<accession>A0A2P8GU69</accession>
<keyword evidence="5" id="KW-1185">Reference proteome</keyword>
<dbReference type="Proteomes" id="UP000268291">
    <property type="component" value="Unassembled WGS sequence"/>
</dbReference>
<dbReference type="OrthoDB" id="2020141at2"/>
<sequence length="399" mass="44759">MTNTAQEHYNSPFNPGYGKQPLVFGGHEKDIEELTDVFTTMDFGENHSVLVAGLRGAGKTSMLTLLKDAAAEKGWLVISDDASSGLMERVMETTIPQLINTLDSGAKAHLTSLGIWQFNAAWEYESRQREVKPQLRHDLVALSNAVDQRGILITIDEVSSGKVRLRELSKFALQVSHALSDGANIMIVFAGIKVNLDELLKQEHTTFLRRSRDVDFRRLDPEQTMRVLKETIRIGGRSITDDALRRLAQISQGYPYLIQLVGDYAWRARPSEPTIEMSDAEVAFERAIRAINSRVISKVYLDLSDVDKEFVKAMTMALDNGRAKMENIVQNMGVSAQYVQVYKNRLIDSGYVQKAGHGYVEFSLPYLDQYIRTIISDDLAPDGDEQAPDEWADFPAPKL</sequence>
<evidence type="ECO:0000313" key="3">
    <source>
        <dbReference type="EMBL" id="RUQ84805.1"/>
    </source>
</evidence>
<reference evidence="3 5" key="2">
    <citation type="submission" date="2018-12" db="EMBL/GenBank/DDBJ databases">
        <authorList>
            <person name="hu s."/>
            <person name="Xu Y."/>
            <person name="Xu B."/>
            <person name="Li F."/>
        </authorList>
    </citation>
    <scope>NUCLEOTIDE SEQUENCE [LARGE SCALE GENOMIC DNA]</scope>
    <source>
        <strain evidence="3 5">KSW2-17</strain>
    </source>
</reference>
<evidence type="ECO:0000259" key="1">
    <source>
        <dbReference type="Pfam" id="PF13191"/>
    </source>
</evidence>
<dbReference type="PANTHER" id="PTHR34301">
    <property type="entry name" value="DNA-BINDING PROTEIN-RELATED"/>
    <property type="match status" value="1"/>
</dbReference>
<evidence type="ECO:0000313" key="2">
    <source>
        <dbReference type="EMBL" id="PSL37501.1"/>
    </source>
</evidence>
<comment type="caution">
    <text evidence="2">The sequence shown here is derived from an EMBL/GenBank/DDBJ whole genome shotgun (WGS) entry which is preliminary data.</text>
</comment>
<dbReference type="RefSeq" id="WP_106562632.1">
    <property type="nucleotide sequence ID" value="NZ_PYAU01000001.1"/>
</dbReference>
<dbReference type="EMBL" id="PYAU01000001">
    <property type="protein sequence ID" value="PSL37501.1"/>
    <property type="molecule type" value="Genomic_DNA"/>
</dbReference>
<protein>
    <submittedName>
        <fullName evidence="2">AAA ATPase-like protein</fullName>
    </submittedName>
    <submittedName>
        <fullName evidence="3">ATP-binding protein</fullName>
    </submittedName>
</protein>
<reference evidence="2 4" key="1">
    <citation type="submission" date="2018-03" db="EMBL/GenBank/DDBJ databases">
        <title>Genomic Encyclopedia of Archaeal and Bacterial Type Strains, Phase II (KMG-II): from individual species to whole genera.</title>
        <authorList>
            <person name="Goeker M."/>
        </authorList>
    </citation>
    <scope>NUCLEOTIDE SEQUENCE [LARGE SCALE GENOMIC DNA]</scope>
    <source>
        <strain evidence="2 4">DSM 21548</strain>
    </source>
</reference>
<name>A0A2P8GU69_9MICO</name>
<dbReference type="AlphaFoldDB" id="A0A2P8GU69"/>
<organism evidence="2 4">
    <name type="scientific">Labedella gwakjiensis</name>
    <dbReference type="NCBI Taxonomy" id="390269"/>
    <lineage>
        <taxon>Bacteria</taxon>
        <taxon>Bacillati</taxon>
        <taxon>Actinomycetota</taxon>
        <taxon>Actinomycetes</taxon>
        <taxon>Micrococcales</taxon>
        <taxon>Microbacteriaceae</taxon>
        <taxon>Labedella</taxon>
    </lineage>
</organism>
<dbReference type="Proteomes" id="UP000241203">
    <property type="component" value="Unassembled WGS sequence"/>
</dbReference>
<keyword evidence="3" id="KW-0547">Nucleotide-binding</keyword>
<evidence type="ECO:0000313" key="4">
    <source>
        <dbReference type="Proteomes" id="UP000241203"/>
    </source>
</evidence>
<dbReference type="SUPFAM" id="SSF52540">
    <property type="entry name" value="P-loop containing nucleoside triphosphate hydrolases"/>
    <property type="match status" value="1"/>
</dbReference>
<dbReference type="Pfam" id="PF13191">
    <property type="entry name" value="AAA_16"/>
    <property type="match status" value="1"/>
</dbReference>